<evidence type="ECO:0000256" key="5">
    <source>
        <dbReference type="HAMAP-Rule" id="MF_00340"/>
    </source>
</evidence>
<protein>
    <recommendedName>
        <fullName evidence="4 5">Large ribosomal subunit protein bL32</fullName>
    </recommendedName>
</protein>
<keyword evidence="2 5" id="KW-0689">Ribosomal protein</keyword>
<dbReference type="InterPro" id="IPR011332">
    <property type="entry name" value="Ribosomal_zn-bd"/>
</dbReference>
<dbReference type="Pfam" id="PF01783">
    <property type="entry name" value="Ribosomal_L32p"/>
    <property type="match status" value="1"/>
</dbReference>
<feature type="compositionally biased region" description="Basic and acidic residues" evidence="6">
    <location>
        <begin position="70"/>
        <end position="94"/>
    </location>
</feature>
<dbReference type="GO" id="GO:0003735">
    <property type="term" value="F:structural constituent of ribosome"/>
    <property type="evidence" value="ECO:0007669"/>
    <property type="project" value="InterPro"/>
</dbReference>
<organism evidence="7 8">
    <name type="scientific">Candidatus Portnoybacteria bacterium CG03_land_8_20_14_0_80_41_10</name>
    <dbReference type="NCBI Taxonomy" id="1974808"/>
    <lineage>
        <taxon>Bacteria</taxon>
        <taxon>Candidatus Portnoyibacteriota</taxon>
    </lineage>
</organism>
<dbReference type="SUPFAM" id="SSF57829">
    <property type="entry name" value="Zn-binding ribosomal proteins"/>
    <property type="match status" value="1"/>
</dbReference>
<gene>
    <name evidence="5" type="primary">rpmF</name>
    <name evidence="7" type="ORF">COS49_01435</name>
</gene>
<comment type="similarity">
    <text evidence="1 5">Belongs to the bacterial ribosomal protein bL32 family.</text>
</comment>
<dbReference type="InterPro" id="IPR044957">
    <property type="entry name" value="Ribosomal_bL32_bact"/>
</dbReference>
<feature type="region of interest" description="Disordered" evidence="6">
    <location>
        <begin position="1"/>
        <end position="22"/>
    </location>
</feature>
<name>A0A2M7BUM2_9BACT</name>
<dbReference type="Gene3D" id="1.20.5.640">
    <property type="entry name" value="Single helix bin"/>
    <property type="match status" value="1"/>
</dbReference>
<dbReference type="EMBL" id="PEUX01000032">
    <property type="protein sequence ID" value="PIV10260.1"/>
    <property type="molecule type" value="Genomic_DNA"/>
</dbReference>
<evidence type="ECO:0000256" key="1">
    <source>
        <dbReference type="ARBA" id="ARBA00008560"/>
    </source>
</evidence>
<sequence length="94" mass="10910">MPVPKQRHTKSRRNKRRSHHALKKKLFSICPKCGSPVLPHQICRNCGSYAGREVIDVLAKLTKKERKKKEKEMAGQEKEQAKEKELSMEDLSKK</sequence>
<dbReference type="AlphaFoldDB" id="A0A2M7BUM2"/>
<evidence type="ECO:0000256" key="6">
    <source>
        <dbReference type="SAM" id="MobiDB-lite"/>
    </source>
</evidence>
<feature type="region of interest" description="Disordered" evidence="6">
    <location>
        <begin position="64"/>
        <end position="94"/>
    </location>
</feature>
<dbReference type="PANTHER" id="PTHR35534">
    <property type="entry name" value="50S RIBOSOMAL PROTEIN L32"/>
    <property type="match status" value="1"/>
</dbReference>
<evidence type="ECO:0000256" key="4">
    <source>
        <dbReference type="ARBA" id="ARBA00035178"/>
    </source>
</evidence>
<dbReference type="PANTHER" id="PTHR35534:SF1">
    <property type="entry name" value="LARGE RIBOSOMAL SUBUNIT PROTEIN BL32"/>
    <property type="match status" value="1"/>
</dbReference>
<proteinExistence type="inferred from homology"/>
<dbReference type="NCBIfam" id="TIGR01031">
    <property type="entry name" value="rpmF_bact"/>
    <property type="match status" value="1"/>
</dbReference>
<accession>A0A2M7BUM2</accession>
<evidence type="ECO:0000256" key="3">
    <source>
        <dbReference type="ARBA" id="ARBA00023274"/>
    </source>
</evidence>
<keyword evidence="3 5" id="KW-0687">Ribonucleoprotein</keyword>
<evidence type="ECO:0000256" key="2">
    <source>
        <dbReference type="ARBA" id="ARBA00022980"/>
    </source>
</evidence>
<dbReference type="HAMAP" id="MF_00340">
    <property type="entry name" value="Ribosomal_bL32"/>
    <property type="match status" value="1"/>
</dbReference>
<evidence type="ECO:0000313" key="7">
    <source>
        <dbReference type="EMBL" id="PIV10260.1"/>
    </source>
</evidence>
<comment type="caution">
    <text evidence="7">The sequence shown here is derived from an EMBL/GenBank/DDBJ whole genome shotgun (WGS) entry which is preliminary data.</text>
</comment>
<dbReference type="GO" id="GO:0006412">
    <property type="term" value="P:translation"/>
    <property type="evidence" value="ECO:0007669"/>
    <property type="project" value="UniProtKB-UniRule"/>
</dbReference>
<dbReference type="Proteomes" id="UP000229894">
    <property type="component" value="Unassembled WGS sequence"/>
</dbReference>
<evidence type="ECO:0000313" key="8">
    <source>
        <dbReference type="Proteomes" id="UP000229894"/>
    </source>
</evidence>
<dbReference type="GO" id="GO:0015934">
    <property type="term" value="C:large ribosomal subunit"/>
    <property type="evidence" value="ECO:0007669"/>
    <property type="project" value="InterPro"/>
</dbReference>
<reference evidence="8" key="1">
    <citation type="submission" date="2017-09" db="EMBL/GenBank/DDBJ databases">
        <title>Depth-based differentiation of microbial function through sediment-hosted aquifers and enrichment of novel symbionts in the deep terrestrial subsurface.</title>
        <authorList>
            <person name="Probst A.J."/>
            <person name="Ladd B."/>
            <person name="Jarett J.K."/>
            <person name="Geller-Mcgrath D.E."/>
            <person name="Sieber C.M.K."/>
            <person name="Emerson J.B."/>
            <person name="Anantharaman K."/>
            <person name="Thomas B.C."/>
            <person name="Malmstrom R."/>
            <person name="Stieglmeier M."/>
            <person name="Klingl A."/>
            <person name="Woyke T."/>
            <person name="Ryan C.M."/>
            <person name="Banfield J.F."/>
        </authorList>
    </citation>
    <scope>NUCLEOTIDE SEQUENCE [LARGE SCALE GENOMIC DNA]</scope>
</reference>
<dbReference type="InterPro" id="IPR002677">
    <property type="entry name" value="Ribosomal_bL32"/>
</dbReference>